<evidence type="ECO:0000256" key="5">
    <source>
        <dbReference type="ARBA" id="ARBA00023128"/>
    </source>
</evidence>
<dbReference type="GO" id="GO:0005783">
    <property type="term" value="C:endoplasmic reticulum"/>
    <property type="evidence" value="ECO:0007669"/>
    <property type="project" value="UniProtKB-SubCell"/>
</dbReference>
<sequence length="651" mass="71187">MDQPNPTYAVAETEEGIPISWEPRWCQFDHLKEELWLGQHNVDDTSTRTKITHIDFFGLGVIGSVCSVAYGTWSDSLTSPTSPAALVVMQFDFRAGSGLLRYKSAEISISFKGQKPGTCHPVIRQFFPTSNKSRGSQPAMRRSASMLPSDPFIWSPDEFIIRGKTWLSKGVQEPDEVTWTINEIHGMAHRGPFQATVEVEATTAISLIKISNTPWSRDDPLLFDCITHKGMPLPATNLNELESQALADYIALASPSSSALSTVVSGLVTAPSSSPKQESTSTSSGAVYRVQGIPATCIRGQFIKGLATALNLDATSIRIHSFMANPYGTRVEMMSVLSFHKTPDFLCVTSAKKEWHLDVTLPSQGTESTPAENTTIKLLFDTHFLGFSVVGTPFANSDKIEVDIVAVHGLGGHAYGSFKERGGSYMWLEDSLPAHLRAALAGCAARILLYGYDARVENTISFQSIHDLAGHSLGGLIIKELLVMQNEPGGDETDMLNLRATGGALFFGVPHRGMDNSALLAAIGLQANREFLESLRIGSPELEKQSQLFSSVSALDGSVIFSFFETCISGTAKMDNGKLTMNGDPAILVSKDSANHTEEYSRFLIPINRSHSELVKFERYSDDYERVLGCLQEILETTREIITRRLANTTL</sequence>
<evidence type="ECO:0000256" key="6">
    <source>
        <dbReference type="ARBA" id="ARBA00023136"/>
    </source>
</evidence>
<dbReference type="InterPro" id="IPR052374">
    <property type="entry name" value="SERAC1"/>
</dbReference>
<dbReference type="InterPro" id="IPR029058">
    <property type="entry name" value="AB_hydrolase_fold"/>
</dbReference>
<proteinExistence type="predicted"/>
<protein>
    <submittedName>
        <fullName evidence="7">Uncharacterized protein</fullName>
    </submittedName>
</protein>
<dbReference type="EMBL" id="AFQF01002688">
    <property type="protein sequence ID" value="EGU79304.1"/>
    <property type="molecule type" value="Genomic_DNA"/>
</dbReference>
<evidence type="ECO:0000256" key="3">
    <source>
        <dbReference type="ARBA" id="ARBA00004370"/>
    </source>
</evidence>
<keyword evidence="4" id="KW-0256">Endoplasmic reticulum</keyword>
<evidence type="ECO:0000313" key="7">
    <source>
        <dbReference type="EMBL" id="EGU79304.1"/>
    </source>
</evidence>
<keyword evidence="5" id="KW-0496">Mitochondrion</keyword>
<organism evidence="7">
    <name type="scientific">Fusarium oxysporum (strain Fo5176)</name>
    <name type="common">Fusarium vascular wilt</name>
    <dbReference type="NCBI Taxonomy" id="660025"/>
    <lineage>
        <taxon>Eukaryota</taxon>
        <taxon>Fungi</taxon>
        <taxon>Dikarya</taxon>
        <taxon>Ascomycota</taxon>
        <taxon>Pezizomycotina</taxon>
        <taxon>Sordariomycetes</taxon>
        <taxon>Hypocreomycetidae</taxon>
        <taxon>Hypocreales</taxon>
        <taxon>Nectriaceae</taxon>
        <taxon>Fusarium</taxon>
        <taxon>Fusarium oxysporum species complex</taxon>
    </lineage>
</organism>
<evidence type="ECO:0000256" key="4">
    <source>
        <dbReference type="ARBA" id="ARBA00022824"/>
    </source>
</evidence>
<dbReference type="OrthoDB" id="1658288at2759"/>
<dbReference type="PANTHER" id="PTHR48182">
    <property type="entry name" value="PROTEIN SERAC1"/>
    <property type="match status" value="1"/>
</dbReference>
<dbReference type="GO" id="GO:0016020">
    <property type="term" value="C:membrane"/>
    <property type="evidence" value="ECO:0007669"/>
    <property type="project" value="UniProtKB-SubCell"/>
</dbReference>
<dbReference type="AlphaFoldDB" id="F9FUU1"/>
<comment type="caution">
    <text evidence="7">The sequence shown here is derived from an EMBL/GenBank/DDBJ whole genome shotgun (WGS) entry which is preliminary data.</text>
</comment>
<dbReference type="PaxDb" id="5507-FOXG_02866P0"/>
<dbReference type="PANTHER" id="PTHR48182:SF2">
    <property type="entry name" value="PROTEIN SERAC1"/>
    <property type="match status" value="1"/>
</dbReference>
<keyword evidence="6" id="KW-0472">Membrane</keyword>
<dbReference type="SUPFAM" id="SSF53474">
    <property type="entry name" value="alpha/beta-Hydrolases"/>
    <property type="match status" value="1"/>
</dbReference>
<dbReference type="GO" id="GO:0005739">
    <property type="term" value="C:mitochondrion"/>
    <property type="evidence" value="ECO:0007669"/>
    <property type="project" value="UniProtKB-SubCell"/>
</dbReference>
<name>F9FUU1_FUSOF</name>
<accession>F9FUU1</accession>
<gene>
    <name evidence="7" type="ORF">FOXB_10172</name>
</gene>
<evidence type="ECO:0000256" key="1">
    <source>
        <dbReference type="ARBA" id="ARBA00004173"/>
    </source>
</evidence>
<comment type="subcellular location">
    <subcellularLocation>
        <location evidence="2">Endoplasmic reticulum</location>
    </subcellularLocation>
    <subcellularLocation>
        <location evidence="3">Membrane</location>
    </subcellularLocation>
    <subcellularLocation>
        <location evidence="1">Mitochondrion</location>
    </subcellularLocation>
</comment>
<evidence type="ECO:0000256" key="2">
    <source>
        <dbReference type="ARBA" id="ARBA00004240"/>
    </source>
</evidence>
<reference evidence="7" key="1">
    <citation type="journal article" date="2012" name="Mol. Plant Microbe Interact.">
        <title>A highly conserved effector in Fusarium oxysporum is required for full virulence on Arabidopsis.</title>
        <authorList>
            <person name="Thatcher L.F."/>
            <person name="Gardiner D.M."/>
            <person name="Kazan K."/>
            <person name="Manners J."/>
        </authorList>
    </citation>
    <scope>NUCLEOTIDE SEQUENCE [LARGE SCALE GENOMIC DNA]</scope>
    <source>
        <strain evidence="7">Fo5176</strain>
    </source>
</reference>